<feature type="non-terminal residue" evidence="1">
    <location>
        <position position="26"/>
    </location>
</feature>
<sequence length="26" mass="3042">MQDVLKIQNLTVRYRHMSRPAVDGVN</sequence>
<protein>
    <submittedName>
        <fullName evidence="1">Uncharacterized protein</fullName>
    </submittedName>
</protein>
<evidence type="ECO:0000313" key="1">
    <source>
        <dbReference type="EMBL" id="EJX04396.1"/>
    </source>
</evidence>
<proteinExistence type="predicted"/>
<organism evidence="1">
    <name type="scientific">gut metagenome</name>
    <dbReference type="NCBI Taxonomy" id="749906"/>
    <lineage>
        <taxon>unclassified sequences</taxon>
        <taxon>metagenomes</taxon>
        <taxon>organismal metagenomes</taxon>
    </lineage>
</organism>
<dbReference type="EMBL" id="AMCI01001822">
    <property type="protein sequence ID" value="EJX04396.1"/>
    <property type="molecule type" value="Genomic_DNA"/>
</dbReference>
<reference evidence="1" key="1">
    <citation type="journal article" date="2012" name="PLoS ONE">
        <title>Gene sets for utilization of primary and secondary nutrition supplies in the distal gut of endangered iberian lynx.</title>
        <authorList>
            <person name="Alcaide M."/>
            <person name="Messina E."/>
            <person name="Richter M."/>
            <person name="Bargiela R."/>
            <person name="Peplies J."/>
            <person name="Huws S.A."/>
            <person name="Newbold C.J."/>
            <person name="Golyshin P.N."/>
            <person name="Simon M.A."/>
            <person name="Lopez G."/>
            <person name="Yakimov M.M."/>
            <person name="Ferrer M."/>
        </authorList>
    </citation>
    <scope>NUCLEOTIDE SEQUENCE</scope>
</reference>
<dbReference type="AlphaFoldDB" id="J9CVY7"/>
<comment type="caution">
    <text evidence="1">The sequence shown here is derived from an EMBL/GenBank/DDBJ whole genome shotgun (WGS) entry which is preliminary data.</text>
</comment>
<name>J9CVY7_9ZZZZ</name>
<accession>J9CVY7</accession>
<gene>
    <name evidence="1" type="ORF">EVA_07494</name>
</gene>